<feature type="transmembrane region" description="Helical" evidence="1">
    <location>
        <begin position="72"/>
        <end position="97"/>
    </location>
</feature>
<evidence type="ECO:0000313" key="2">
    <source>
        <dbReference type="EMBL" id="QRF68199.1"/>
    </source>
</evidence>
<keyword evidence="1" id="KW-0472">Membrane</keyword>
<protein>
    <submittedName>
        <fullName evidence="2">DUF2834 domain-containing protein</fullName>
    </submittedName>
</protein>
<dbReference type="Pfam" id="PF11196">
    <property type="entry name" value="DUF2834"/>
    <property type="match status" value="1"/>
</dbReference>
<keyword evidence="1" id="KW-0812">Transmembrane</keyword>
<accession>A0ABX7FF03</accession>
<gene>
    <name evidence="2" type="ORF">GQA70_18910</name>
</gene>
<dbReference type="InterPro" id="IPR021362">
    <property type="entry name" value="DUF2834"/>
</dbReference>
<dbReference type="Proteomes" id="UP000596387">
    <property type="component" value="Chromosome"/>
</dbReference>
<evidence type="ECO:0000313" key="3">
    <source>
        <dbReference type="Proteomes" id="UP000596387"/>
    </source>
</evidence>
<reference evidence="2 3" key="1">
    <citation type="submission" date="2019-12" db="EMBL/GenBank/DDBJ databases">
        <title>Complete Genome Sequence of a Quorum-Sensing Bacterium,Rhodobacteraceae bacterium C31, Isolated from a marine microalgae symbiotic bacteria.</title>
        <authorList>
            <person name="Zhang Y."/>
        </authorList>
    </citation>
    <scope>NUCLEOTIDE SEQUENCE [LARGE SCALE GENOMIC DNA]</scope>
    <source>
        <strain evidence="2 3">C31</strain>
    </source>
</reference>
<keyword evidence="1" id="KW-1133">Transmembrane helix</keyword>
<dbReference type="RefSeq" id="WP_023848673.1">
    <property type="nucleotide sequence ID" value="NZ_CP047166.1"/>
</dbReference>
<feature type="transmembrane region" description="Helical" evidence="1">
    <location>
        <begin position="47"/>
        <end position="65"/>
    </location>
</feature>
<organism evidence="2 3">
    <name type="scientific">Ponticoccus alexandrii</name>
    <dbReference type="NCBI Taxonomy" id="1943633"/>
    <lineage>
        <taxon>Bacteria</taxon>
        <taxon>Pseudomonadati</taxon>
        <taxon>Pseudomonadota</taxon>
        <taxon>Alphaproteobacteria</taxon>
        <taxon>Rhodobacterales</taxon>
        <taxon>Roseobacteraceae</taxon>
        <taxon>Ponticoccus</taxon>
    </lineage>
</organism>
<name>A0ABX7FF03_9RHOB</name>
<sequence length="102" mass="11574">MLRHLWLALAVWGAVHPMAYFLRWLSANGWDLFGLIDAWFVSDATRGLTWDLIIAAVTLTLWVLAEVAVRRNWVALLAIPATFCIGVSCGLPLYLWFRSRSV</sequence>
<evidence type="ECO:0000256" key="1">
    <source>
        <dbReference type="SAM" id="Phobius"/>
    </source>
</evidence>
<keyword evidence="3" id="KW-1185">Reference proteome</keyword>
<proteinExistence type="predicted"/>
<dbReference type="EMBL" id="CP047166">
    <property type="protein sequence ID" value="QRF68199.1"/>
    <property type="molecule type" value="Genomic_DNA"/>
</dbReference>